<accession>A0A7S7SIF3</accession>
<dbReference type="SUPFAM" id="SSF54211">
    <property type="entry name" value="Ribosomal protein S5 domain 2-like"/>
    <property type="match status" value="1"/>
</dbReference>
<organism evidence="8 9">
    <name type="scientific">Paludibaculum fermentans</name>
    <dbReference type="NCBI Taxonomy" id="1473598"/>
    <lineage>
        <taxon>Bacteria</taxon>
        <taxon>Pseudomonadati</taxon>
        <taxon>Acidobacteriota</taxon>
        <taxon>Terriglobia</taxon>
        <taxon>Bryobacterales</taxon>
        <taxon>Bryobacteraceae</taxon>
        <taxon>Paludibaculum</taxon>
    </lineage>
</organism>
<dbReference type="InterPro" id="IPR006204">
    <property type="entry name" value="GHMP_kinase_N_dom"/>
</dbReference>
<feature type="domain" description="GHMP kinase C-terminal" evidence="7">
    <location>
        <begin position="236"/>
        <end position="309"/>
    </location>
</feature>
<protein>
    <submittedName>
        <fullName evidence="8">GHMP kinase</fullName>
    </submittedName>
</protein>
<dbReference type="PANTHER" id="PTHR32463">
    <property type="entry name" value="L-FUCOSE KINASE"/>
    <property type="match status" value="1"/>
</dbReference>
<dbReference type="PIRSF" id="PIRSF036406">
    <property type="entry name" value="Hept_kin"/>
    <property type="match status" value="1"/>
</dbReference>
<evidence type="ECO:0000256" key="4">
    <source>
        <dbReference type="ARBA" id="ARBA00022840"/>
    </source>
</evidence>
<dbReference type="GO" id="GO:0042352">
    <property type="term" value="P:GDP-L-fucose salvage"/>
    <property type="evidence" value="ECO:0007669"/>
    <property type="project" value="TreeGrafter"/>
</dbReference>
<dbReference type="AlphaFoldDB" id="A0A7S7SIF3"/>
<name>A0A7S7SIF3_PALFE</name>
<dbReference type="PANTHER" id="PTHR32463:SF0">
    <property type="entry name" value="L-FUCOSE KINASE"/>
    <property type="match status" value="1"/>
</dbReference>
<evidence type="ECO:0000256" key="5">
    <source>
        <dbReference type="ARBA" id="ARBA00038121"/>
    </source>
</evidence>
<dbReference type="Pfam" id="PF08544">
    <property type="entry name" value="GHMP_kinases_C"/>
    <property type="match status" value="1"/>
</dbReference>
<sequence length="348" mass="38791">MIITRTPFRISFFGGGSDYPDYFRQYGGAVLATAIDKSAYHSVTHFHSQLFDYSIRVAYRQVECVSQLDQLEHAPFRECLRSCGITQDVEVNYTGELPSFTGLGTSSSFVVGLLNALHSFQGRRLEPLDLAYEAIRIERDVLGECVGCQDQALAAIGGLAIVEFLPDGEIRPHPLVLRGERKEELQQHMMLFHTGIHRRAAEMARRQMSRLSENTDRIRALRKQVDEGYEILTGQGPISSFGELLHEAWILKQELDTHVGPPVVCDMYHRARMAGALGGKLLGAGGGGFLLLFVPPERQDKVRRALHDHHEVPVRIDAPGSHVLYSTEPATSDETVAPVLRARTQFAD</sequence>
<keyword evidence="9" id="KW-1185">Reference proteome</keyword>
<evidence type="ECO:0000256" key="3">
    <source>
        <dbReference type="ARBA" id="ARBA00022777"/>
    </source>
</evidence>
<dbReference type="InterPro" id="IPR052203">
    <property type="entry name" value="GHMP_Kinase-Related"/>
</dbReference>
<proteinExistence type="inferred from homology"/>
<dbReference type="InterPro" id="IPR014606">
    <property type="entry name" value="Heptose_7-P_kinase"/>
</dbReference>
<keyword evidence="1" id="KW-0808">Transferase</keyword>
<comment type="similarity">
    <text evidence="5">Belongs to the GHMP kinase family.</text>
</comment>
<dbReference type="Pfam" id="PF00288">
    <property type="entry name" value="GHMP_kinases_N"/>
    <property type="match status" value="1"/>
</dbReference>
<feature type="domain" description="GHMP kinase N-terminal" evidence="6">
    <location>
        <begin position="81"/>
        <end position="158"/>
    </location>
</feature>
<keyword evidence="3 8" id="KW-0418">Kinase</keyword>
<dbReference type="InterPro" id="IPR036554">
    <property type="entry name" value="GHMP_kinase_C_sf"/>
</dbReference>
<evidence type="ECO:0000256" key="1">
    <source>
        <dbReference type="ARBA" id="ARBA00022679"/>
    </source>
</evidence>
<dbReference type="SUPFAM" id="SSF55060">
    <property type="entry name" value="GHMP Kinase, C-terminal domain"/>
    <property type="match status" value="1"/>
</dbReference>
<dbReference type="InterPro" id="IPR020568">
    <property type="entry name" value="Ribosomal_Su5_D2-typ_SF"/>
</dbReference>
<evidence type="ECO:0000259" key="6">
    <source>
        <dbReference type="Pfam" id="PF00288"/>
    </source>
</evidence>
<evidence type="ECO:0000313" key="9">
    <source>
        <dbReference type="Proteomes" id="UP000593892"/>
    </source>
</evidence>
<evidence type="ECO:0000259" key="7">
    <source>
        <dbReference type="Pfam" id="PF08544"/>
    </source>
</evidence>
<gene>
    <name evidence="8" type="ORF">IRI77_21585</name>
</gene>
<dbReference type="GO" id="GO:0050201">
    <property type="term" value="F:fucokinase activity"/>
    <property type="evidence" value="ECO:0007669"/>
    <property type="project" value="TreeGrafter"/>
</dbReference>
<dbReference type="PRINTS" id="PR00960">
    <property type="entry name" value="LMBPPROTEIN"/>
</dbReference>
<evidence type="ECO:0000313" key="8">
    <source>
        <dbReference type="EMBL" id="QOY85416.1"/>
    </source>
</evidence>
<dbReference type="Gene3D" id="3.30.230.120">
    <property type="match status" value="1"/>
</dbReference>
<keyword evidence="2" id="KW-0547">Nucleotide-binding</keyword>
<dbReference type="RefSeq" id="WP_194447086.1">
    <property type="nucleotide sequence ID" value="NZ_CP063849.1"/>
</dbReference>
<dbReference type="EMBL" id="CP063849">
    <property type="protein sequence ID" value="QOY85416.1"/>
    <property type="molecule type" value="Genomic_DNA"/>
</dbReference>
<evidence type="ECO:0000256" key="2">
    <source>
        <dbReference type="ARBA" id="ARBA00022741"/>
    </source>
</evidence>
<dbReference type="GO" id="GO:0005524">
    <property type="term" value="F:ATP binding"/>
    <property type="evidence" value="ECO:0007669"/>
    <property type="project" value="UniProtKB-KW"/>
</dbReference>
<keyword evidence="4" id="KW-0067">ATP-binding</keyword>
<dbReference type="KEGG" id="pfer:IRI77_21585"/>
<reference evidence="8 9" key="1">
    <citation type="submission" date="2020-10" db="EMBL/GenBank/DDBJ databases">
        <title>Complete genome sequence of Paludibaculum fermentans P105T, a facultatively anaerobic acidobacterium capable of dissimilatory Fe(III) reduction.</title>
        <authorList>
            <person name="Dedysh S.N."/>
            <person name="Beletsky A.V."/>
            <person name="Kulichevskaya I.S."/>
            <person name="Mardanov A.V."/>
            <person name="Ravin N.V."/>
        </authorList>
    </citation>
    <scope>NUCLEOTIDE SEQUENCE [LARGE SCALE GENOMIC DNA]</scope>
    <source>
        <strain evidence="8 9">P105</strain>
    </source>
</reference>
<dbReference type="InterPro" id="IPR001174">
    <property type="entry name" value="HddA/FKP"/>
</dbReference>
<dbReference type="Proteomes" id="UP000593892">
    <property type="component" value="Chromosome"/>
</dbReference>
<dbReference type="InterPro" id="IPR013750">
    <property type="entry name" value="GHMP_kinase_C_dom"/>
</dbReference>